<dbReference type="Proteomes" id="UP000658997">
    <property type="component" value="Unassembled WGS sequence"/>
</dbReference>
<feature type="compositionally biased region" description="Polar residues" evidence="1">
    <location>
        <begin position="55"/>
        <end position="64"/>
    </location>
</feature>
<protein>
    <submittedName>
        <fullName evidence="2">Related to retrotransposon protein</fullName>
    </submittedName>
</protein>
<comment type="caution">
    <text evidence="2">The sequence shown here is derived from an EMBL/GenBank/DDBJ whole genome shotgun (WGS) entry which is preliminary data.</text>
</comment>
<accession>A0A8H8TU79</accession>
<evidence type="ECO:0000313" key="2">
    <source>
        <dbReference type="EMBL" id="SYW86251.1"/>
    </source>
</evidence>
<dbReference type="EMBL" id="ULHB01000271">
    <property type="protein sequence ID" value="SYW86251.1"/>
    <property type="molecule type" value="Genomic_DNA"/>
</dbReference>
<feature type="region of interest" description="Disordered" evidence="1">
    <location>
        <begin position="34"/>
        <end position="83"/>
    </location>
</feature>
<proteinExistence type="predicted"/>
<sequence>MVSDKADLNDLGYMKENLFDERDKEPLHKYMDMKATTEMNEEETPNDGSAEPAKHNSNTENWIDSNHFGFTAASTGKGKNLDPTVQEALTGEDRRHWQEAM</sequence>
<reference evidence="2" key="1">
    <citation type="submission" date="2018-08" db="EMBL/GenBank/DDBJ databases">
        <authorList>
            <person name="Guldener U."/>
        </authorList>
    </citation>
    <scope>NUCLEOTIDE SEQUENCE</scope>
    <source>
        <strain evidence="2">UB2</strain>
    </source>
</reference>
<evidence type="ECO:0000313" key="3">
    <source>
        <dbReference type="Proteomes" id="UP000658997"/>
    </source>
</evidence>
<keyword evidence="3" id="KW-1185">Reference proteome</keyword>
<gene>
    <name evidence="2" type="ORF">UBRO2_05971</name>
</gene>
<name>A0A8H8TU79_9BASI</name>
<organism evidence="2 3">
    <name type="scientific">Ustilago bromivora</name>
    <dbReference type="NCBI Taxonomy" id="307758"/>
    <lineage>
        <taxon>Eukaryota</taxon>
        <taxon>Fungi</taxon>
        <taxon>Dikarya</taxon>
        <taxon>Basidiomycota</taxon>
        <taxon>Ustilaginomycotina</taxon>
        <taxon>Ustilaginomycetes</taxon>
        <taxon>Ustilaginales</taxon>
        <taxon>Ustilaginaceae</taxon>
        <taxon>Ustilago</taxon>
    </lineage>
</organism>
<dbReference type="AlphaFoldDB" id="A0A8H8TU79"/>
<evidence type="ECO:0000256" key="1">
    <source>
        <dbReference type="SAM" id="MobiDB-lite"/>
    </source>
</evidence>